<gene>
    <name evidence="2" type="ORF">GCM10007414_37780</name>
</gene>
<proteinExistence type="predicted"/>
<keyword evidence="1" id="KW-0472">Membrane</keyword>
<feature type="transmembrane region" description="Helical" evidence="1">
    <location>
        <begin position="12"/>
        <end position="33"/>
    </location>
</feature>
<keyword evidence="3" id="KW-1185">Reference proteome</keyword>
<dbReference type="EMBL" id="BMDY01000037">
    <property type="protein sequence ID" value="GGB20822.1"/>
    <property type="molecule type" value="Genomic_DNA"/>
</dbReference>
<feature type="transmembrane region" description="Helical" evidence="1">
    <location>
        <begin position="53"/>
        <end position="76"/>
    </location>
</feature>
<reference evidence="3" key="1">
    <citation type="journal article" date="2019" name="Int. J. Syst. Evol. Microbiol.">
        <title>The Global Catalogue of Microorganisms (GCM) 10K type strain sequencing project: providing services to taxonomists for standard genome sequencing and annotation.</title>
        <authorList>
            <consortium name="The Broad Institute Genomics Platform"/>
            <consortium name="The Broad Institute Genome Sequencing Center for Infectious Disease"/>
            <person name="Wu L."/>
            <person name="Ma J."/>
        </authorList>
    </citation>
    <scope>NUCLEOTIDE SEQUENCE [LARGE SCALE GENOMIC DNA]</scope>
    <source>
        <strain evidence="3">CGMCC 1.10131</strain>
    </source>
</reference>
<feature type="transmembrane region" description="Helical" evidence="1">
    <location>
        <begin position="88"/>
        <end position="109"/>
    </location>
</feature>
<evidence type="ECO:0000256" key="1">
    <source>
        <dbReference type="SAM" id="Phobius"/>
    </source>
</evidence>
<evidence type="ECO:0000313" key="3">
    <source>
        <dbReference type="Proteomes" id="UP000651977"/>
    </source>
</evidence>
<accession>A0ABQ1I6S2</accession>
<sequence length="216" mass="23988">MRSVSTVHIAVNVMRARLTLISFNIAIVSFQLSQRFNMAGGIDIPGFNHPLHFRVSMALLLALALSLLAVVAFISSSALDEVGACDHWSFILGDLFMYLALANTVTGFFSPLNDSLNLVVQQIPAQASQAELLRKAVFYLGSVAWLAAIYLGPLVSLLRSPFSKRLNLRMALLYVGLLLVMFWLNYQVELFELSNSGSASLLLPRFVFEFFQPLVW</sequence>
<organism evidence="2 3">
    <name type="scientific">Agarivorans gilvus</name>
    <dbReference type="NCBI Taxonomy" id="680279"/>
    <lineage>
        <taxon>Bacteria</taxon>
        <taxon>Pseudomonadati</taxon>
        <taxon>Pseudomonadota</taxon>
        <taxon>Gammaproteobacteria</taxon>
        <taxon>Alteromonadales</taxon>
        <taxon>Alteromonadaceae</taxon>
        <taxon>Agarivorans</taxon>
    </lineage>
</organism>
<protein>
    <submittedName>
        <fullName evidence="2">Uncharacterized protein</fullName>
    </submittedName>
</protein>
<keyword evidence="1" id="KW-0812">Transmembrane</keyword>
<dbReference type="Proteomes" id="UP000651977">
    <property type="component" value="Unassembled WGS sequence"/>
</dbReference>
<dbReference type="RefSeq" id="WP_055734542.1">
    <property type="nucleotide sequence ID" value="NZ_BMDY01000037.1"/>
</dbReference>
<feature type="transmembrane region" description="Helical" evidence="1">
    <location>
        <begin position="170"/>
        <end position="188"/>
    </location>
</feature>
<feature type="transmembrane region" description="Helical" evidence="1">
    <location>
        <begin position="136"/>
        <end position="158"/>
    </location>
</feature>
<comment type="caution">
    <text evidence="2">The sequence shown here is derived from an EMBL/GenBank/DDBJ whole genome shotgun (WGS) entry which is preliminary data.</text>
</comment>
<evidence type="ECO:0000313" key="2">
    <source>
        <dbReference type="EMBL" id="GGB20822.1"/>
    </source>
</evidence>
<keyword evidence="1" id="KW-1133">Transmembrane helix</keyword>
<name>A0ABQ1I6S2_9ALTE</name>